<dbReference type="AlphaFoldDB" id="A0A0A0KJ09"/>
<dbReference type="SUPFAM" id="SSF54211">
    <property type="entry name" value="Ribosomal protein S5 domain 2-like"/>
    <property type="match status" value="1"/>
</dbReference>
<dbReference type="PANTHER" id="PTHR33694">
    <property type="entry name" value="UDP-3-O-ACYL-N-ACETYLGLUCOSAMINE DEACETYLASE 1, MITOCHONDRIAL-RELATED"/>
    <property type="match status" value="1"/>
</dbReference>
<accession>A0A0A0KJ09</accession>
<protein>
    <recommendedName>
        <fullName evidence="3">UDP-3-O-acyl-N-acetylglucosamine deacetylase</fullName>
    </recommendedName>
</protein>
<evidence type="ECO:0000313" key="1">
    <source>
        <dbReference type="EMBL" id="KGN49720.1"/>
    </source>
</evidence>
<dbReference type="InterPro" id="IPR020568">
    <property type="entry name" value="Ribosomal_Su5_D2-typ_SF"/>
</dbReference>
<name>A0A0A0KJ09_CUCSA</name>
<reference evidence="1 2" key="4">
    <citation type="journal article" date="2011" name="BMC Genomics">
        <title>RNA-Seq improves annotation of protein-coding genes in the cucumber genome.</title>
        <authorList>
            <person name="Li Z."/>
            <person name="Zhang Z."/>
            <person name="Yan P."/>
            <person name="Huang S."/>
            <person name="Fei Z."/>
            <person name="Lin K."/>
        </authorList>
    </citation>
    <scope>NUCLEOTIDE SEQUENCE [LARGE SCALE GENOMIC DNA]</scope>
    <source>
        <strain evidence="2">cv. 9930</strain>
    </source>
</reference>
<reference evidence="1 2" key="3">
    <citation type="journal article" date="2010" name="BMC Genomics">
        <title>Transcriptome sequencing and comparative analysis of cucumber flowers with different sex types.</title>
        <authorList>
            <person name="Guo S."/>
            <person name="Zheng Y."/>
            <person name="Joung J.G."/>
            <person name="Liu S."/>
            <person name="Zhang Z."/>
            <person name="Crasta O.R."/>
            <person name="Sobral B.W."/>
            <person name="Xu Y."/>
            <person name="Huang S."/>
            <person name="Fei Z."/>
        </authorList>
    </citation>
    <scope>NUCLEOTIDE SEQUENCE [LARGE SCALE GENOMIC DNA]</scope>
    <source>
        <strain evidence="2">cv. 9930</strain>
    </source>
</reference>
<dbReference type="STRING" id="3659.A0A0A0KJ09"/>
<dbReference type="Gramene" id="KGN49720">
    <property type="protein sequence ID" value="KGN49720"/>
    <property type="gene ID" value="Csa_5G083820"/>
</dbReference>
<dbReference type="eggNOG" id="ENOG502QT9Y">
    <property type="taxonomic scope" value="Eukaryota"/>
</dbReference>
<dbReference type="Gene3D" id="3.30.230.20">
    <property type="entry name" value="lpxc deacetylase, domain 1"/>
    <property type="match status" value="1"/>
</dbReference>
<dbReference type="InterPro" id="IPR015870">
    <property type="entry name" value="UDP-acyl_N-AcGlcN_deAcase_N"/>
</dbReference>
<dbReference type="GO" id="GO:0103117">
    <property type="term" value="F:UDP-3-O-acyl-N-acetylglucosamine deacetylase activity"/>
    <property type="evidence" value="ECO:0007669"/>
    <property type="project" value="InterPro"/>
</dbReference>
<dbReference type="InterPro" id="IPR004463">
    <property type="entry name" value="UDP-acyl_GlcNac_deAcase"/>
</dbReference>
<dbReference type="GO" id="GO:0016020">
    <property type="term" value="C:membrane"/>
    <property type="evidence" value="ECO:0007669"/>
    <property type="project" value="GOC"/>
</dbReference>
<dbReference type="PANTHER" id="PTHR33694:SF1">
    <property type="entry name" value="UDP-3-O-ACYL-N-ACETYLGLUCOSAMINE DEACETYLASE 1, MITOCHONDRIAL-RELATED"/>
    <property type="match status" value="1"/>
</dbReference>
<organism evidence="1 2">
    <name type="scientific">Cucumis sativus</name>
    <name type="common">Cucumber</name>
    <dbReference type="NCBI Taxonomy" id="3659"/>
    <lineage>
        <taxon>Eukaryota</taxon>
        <taxon>Viridiplantae</taxon>
        <taxon>Streptophyta</taxon>
        <taxon>Embryophyta</taxon>
        <taxon>Tracheophyta</taxon>
        <taxon>Spermatophyta</taxon>
        <taxon>Magnoliopsida</taxon>
        <taxon>eudicotyledons</taxon>
        <taxon>Gunneridae</taxon>
        <taxon>Pentapetalae</taxon>
        <taxon>rosids</taxon>
        <taxon>fabids</taxon>
        <taxon>Cucurbitales</taxon>
        <taxon>Cucurbitaceae</taxon>
        <taxon>Benincaseae</taxon>
        <taxon>Cucumis</taxon>
    </lineage>
</organism>
<dbReference type="GO" id="GO:0009245">
    <property type="term" value="P:lipid A biosynthetic process"/>
    <property type="evidence" value="ECO:0007669"/>
    <property type="project" value="InterPro"/>
</dbReference>
<reference evidence="1 2" key="2">
    <citation type="journal article" date="2009" name="PLoS ONE">
        <title>An integrated genetic and cytogenetic map of the cucumber genome.</title>
        <authorList>
            <person name="Ren Y."/>
            <person name="Zhang Z."/>
            <person name="Liu J."/>
            <person name="Staub J.E."/>
            <person name="Han Y."/>
            <person name="Cheng Z."/>
            <person name="Li X."/>
            <person name="Lu J."/>
            <person name="Miao H."/>
            <person name="Kang H."/>
            <person name="Xie B."/>
            <person name="Gu X."/>
            <person name="Wang X."/>
            <person name="Du Y."/>
            <person name="Jin W."/>
            <person name="Huang S."/>
        </authorList>
    </citation>
    <scope>NUCLEOTIDE SEQUENCE [LARGE SCALE GENOMIC DNA]</scope>
    <source>
        <strain evidence="2">cv. 9930</strain>
    </source>
</reference>
<evidence type="ECO:0008006" key="3">
    <source>
        <dbReference type="Google" id="ProtNLM"/>
    </source>
</evidence>
<dbReference type="EMBL" id="CM002926">
    <property type="protein sequence ID" value="KGN49720.1"/>
    <property type="molecule type" value="Genomic_DNA"/>
</dbReference>
<evidence type="ECO:0000313" key="2">
    <source>
        <dbReference type="Proteomes" id="UP000029981"/>
    </source>
</evidence>
<keyword evidence="2" id="KW-1185">Reference proteome</keyword>
<dbReference type="Proteomes" id="UP000029981">
    <property type="component" value="Chromosome 5"/>
</dbReference>
<dbReference type="Pfam" id="PF03331">
    <property type="entry name" value="LpxC"/>
    <property type="match status" value="1"/>
</dbReference>
<gene>
    <name evidence="1" type="ORF">Csa_5G083820</name>
</gene>
<proteinExistence type="predicted"/>
<sequence length="241" mass="27132">MSWTVDVPTVCVTHLEICCSCLGWTWVWVLKCFDGGMSGLVDLELGRFTWRKMKSDGKERIEKDYAGKGRNNNVGNSPSYHVNTFLRPSSYFPFLFDRYHRHRHRPMLVPTAFNALKSSRSISWSPTGRLQQTLAGCLELSGISLHSGKVAKVKLCPEFAGRGRYFDFKSNFIPASIDYAEDSPLCTTLSKDGFKIRTVEHLLSAMEAMGVDNCRIVITNEDAKDSEVENQLSPRKAPSPL</sequence>
<reference evidence="1 2" key="1">
    <citation type="journal article" date="2009" name="Nat. Genet.">
        <title>The genome of the cucumber, Cucumis sativus L.</title>
        <authorList>
            <person name="Huang S."/>
            <person name="Li R."/>
            <person name="Zhang Z."/>
            <person name="Li L."/>
            <person name="Gu X."/>
            <person name="Fan W."/>
            <person name="Lucas W.J."/>
            <person name="Wang X."/>
            <person name="Xie B."/>
            <person name="Ni P."/>
            <person name="Ren Y."/>
            <person name="Zhu H."/>
            <person name="Li J."/>
            <person name="Lin K."/>
            <person name="Jin W."/>
            <person name="Fei Z."/>
            <person name="Li G."/>
            <person name="Staub J."/>
            <person name="Kilian A."/>
            <person name="van der Vossen E.A."/>
            <person name="Wu Y."/>
            <person name="Guo J."/>
            <person name="He J."/>
            <person name="Jia Z."/>
            <person name="Ren Y."/>
            <person name="Tian G."/>
            <person name="Lu Y."/>
            <person name="Ruan J."/>
            <person name="Qian W."/>
            <person name="Wang M."/>
            <person name="Huang Q."/>
            <person name="Li B."/>
            <person name="Xuan Z."/>
            <person name="Cao J."/>
            <person name="Asan"/>
            <person name="Wu Z."/>
            <person name="Zhang J."/>
            <person name="Cai Q."/>
            <person name="Bai Y."/>
            <person name="Zhao B."/>
            <person name="Han Y."/>
            <person name="Li Y."/>
            <person name="Li X."/>
            <person name="Wang S."/>
            <person name="Shi Q."/>
            <person name="Liu S."/>
            <person name="Cho W.K."/>
            <person name="Kim J.Y."/>
            <person name="Xu Y."/>
            <person name="Heller-Uszynska K."/>
            <person name="Miao H."/>
            <person name="Cheng Z."/>
            <person name="Zhang S."/>
            <person name="Wu J."/>
            <person name="Yang Y."/>
            <person name="Kang H."/>
            <person name="Li M."/>
            <person name="Liang H."/>
            <person name="Ren X."/>
            <person name="Shi Z."/>
            <person name="Wen M."/>
            <person name="Jian M."/>
            <person name="Yang H."/>
            <person name="Zhang G."/>
            <person name="Yang Z."/>
            <person name="Chen R."/>
            <person name="Liu S."/>
            <person name="Li J."/>
            <person name="Ma L."/>
            <person name="Liu H."/>
            <person name="Zhou Y."/>
            <person name="Zhao J."/>
            <person name="Fang X."/>
            <person name="Li G."/>
            <person name="Fang L."/>
            <person name="Li Y."/>
            <person name="Liu D."/>
            <person name="Zheng H."/>
            <person name="Zhang Y."/>
            <person name="Qin N."/>
            <person name="Li Z."/>
            <person name="Yang G."/>
            <person name="Yang S."/>
            <person name="Bolund L."/>
            <person name="Kristiansen K."/>
            <person name="Zheng H."/>
            <person name="Li S."/>
            <person name="Zhang X."/>
            <person name="Yang H."/>
            <person name="Wang J."/>
            <person name="Sun R."/>
            <person name="Zhang B."/>
            <person name="Jiang S."/>
            <person name="Wang J."/>
            <person name="Du Y."/>
            <person name="Li S."/>
        </authorList>
    </citation>
    <scope>NUCLEOTIDE SEQUENCE [LARGE SCALE GENOMIC DNA]</scope>
    <source>
        <strain evidence="2">cv. 9930</strain>
    </source>
</reference>